<comment type="caution">
    <text evidence="3">The sequence shown here is derived from an EMBL/GenBank/DDBJ whole genome shotgun (WGS) entry which is preliminary data.</text>
</comment>
<evidence type="ECO:0000313" key="4">
    <source>
        <dbReference type="Proteomes" id="UP001597068"/>
    </source>
</evidence>
<dbReference type="PANTHER" id="PTHR39428:SF1">
    <property type="entry name" value="F420H(2)-DEPENDENT QUINONE REDUCTASE RV1261C"/>
    <property type="match status" value="1"/>
</dbReference>
<dbReference type="EMBL" id="JBHTIL010000006">
    <property type="protein sequence ID" value="MFD0927595.1"/>
    <property type="molecule type" value="Genomic_DNA"/>
</dbReference>
<comment type="catalytic activity">
    <reaction evidence="2">
        <text>oxidized coenzyme F420-(gamma-L-Glu)(n) + a quinol + H(+) = reduced coenzyme F420-(gamma-L-Glu)(n) + a quinone</text>
        <dbReference type="Rhea" id="RHEA:39663"/>
        <dbReference type="Rhea" id="RHEA-COMP:12939"/>
        <dbReference type="Rhea" id="RHEA-COMP:14378"/>
        <dbReference type="ChEBI" id="CHEBI:15378"/>
        <dbReference type="ChEBI" id="CHEBI:24646"/>
        <dbReference type="ChEBI" id="CHEBI:132124"/>
        <dbReference type="ChEBI" id="CHEBI:133980"/>
        <dbReference type="ChEBI" id="CHEBI:139511"/>
    </reaction>
</comment>
<dbReference type="RefSeq" id="WP_253648534.1">
    <property type="nucleotide sequence ID" value="NZ_BAAAMO010000001.1"/>
</dbReference>
<accession>A0ABW3GAS9</accession>
<dbReference type="InterPro" id="IPR004378">
    <property type="entry name" value="F420H2_quin_Rdtase"/>
</dbReference>
<comment type="similarity">
    <text evidence="1">Belongs to the F420H(2)-dependent quinone reductase family.</text>
</comment>
<name>A0ABW3GAS9_9NOCA</name>
<protein>
    <submittedName>
        <fullName evidence="3">Nitroreductase family deazaflavin-dependent oxidoreductase</fullName>
    </submittedName>
</protein>
<dbReference type="PANTHER" id="PTHR39428">
    <property type="entry name" value="F420H(2)-DEPENDENT QUINONE REDUCTASE RV1261C"/>
    <property type="match status" value="1"/>
</dbReference>
<proteinExistence type="inferred from homology"/>
<gene>
    <name evidence="3" type="ORF">ACFQ04_17780</name>
</gene>
<dbReference type="NCBIfam" id="TIGR00026">
    <property type="entry name" value="hi_GC_TIGR00026"/>
    <property type="match status" value="1"/>
</dbReference>
<evidence type="ECO:0000313" key="3">
    <source>
        <dbReference type="EMBL" id="MFD0927595.1"/>
    </source>
</evidence>
<reference evidence="4" key="1">
    <citation type="journal article" date="2019" name="Int. J. Syst. Evol. Microbiol.">
        <title>The Global Catalogue of Microorganisms (GCM) 10K type strain sequencing project: providing services to taxonomists for standard genome sequencing and annotation.</title>
        <authorList>
            <consortium name="The Broad Institute Genomics Platform"/>
            <consortium name="The Broad Institute Genome Sequencing Center for Infectious Disease"/>
            <person name="Wu L."/>
            <person name="Ma J."/>
        </authorList>
    </citation>
    <scope>NUCLEOTIDE SEQUENCE [LARGE SCALE GENOMIC DNA]</scope>
    <source>
        <strain evidence="4">CCUG 50873</strain>
    </source>
</reference>
<dbReference type="Proteomes" id="UP001597068">
    <property type="component" value="Unassembled WGS sequence"/>
</dbReference>
<evidence type="ECO:0000256" key="1">
    <source>
        <dbReference type="ARBA" id="ARBA00008710"/>
    </source>
</evidence>
<dbReference type="Gene3D" id="2.30.110.10">
    <property type="entry name" value="Electron Transport, Fmn-binding Protein, Chain A"/>
    <property type="match status" value="1"/>
</dbReference>
<sequence length="156" mass="17406">MGLLTPIAVRVGAISWMPKLLPVIEKTDMRLQRASGGRVSVLDIAGLPNLVLRVPGRKSGVVRSTPLLCAPRDGDFLIAGSYFGNPKMPAWVHNLRACETAEIVRDGSATRVRWRELDGDDRARAWQDLLDVWPNFRLYEQRTDRVIPVFSLAADD</sequence>
<organism evidence="3 4">
    <name type="scientific">Williamsia deligens</name>
    <dbReference type="NCBI Taxonomy" id="321325"/>
    <lineage>
        <taxon>Bacteria</taxon>
        <taxon>Bacillati</taxon>
        <taxon>Actinomycetota</taxon>
        <taxon>Actinomycetes</taxon>
        <taxon>Mycobacteriales</taxon>
        <taxon>Nocardiaceae</taxon>
        <taxon>Williamsia</taxon>
    </lineage>
</organism>
<evidence type="ECO:0000256" key="2">
    <source>
        <dbReference type="ARBA" id="ARBA00049106"/>
    </source>
</evidence>
<keyword evidence="4" id="KW-1185">Reference proteome</keyword>
<dbReference type="InterPro" id="IPR012349">
    <property type="entry name" value="Split_barrel_FMN-bd"/>
</dbReference>
<dbReference type="Pfam" id="PF04075">
    <property type="entry name" value="F420H2_quin_red"/>
    <property type="match status" value="1"/>
</dbReference>